<evidence type="ECO:0000313" key="2">
    <source>
        <dbReference type="EMBL" id="QZD87438.1"/>
    </source>
</evidence>
<protein>
    <submittedName>
        <fullName evidence="2">Cbb3-type cytochrome c oxidase subunit 3</fullName>
    </submittedName>
</protein>
<feature type="transmembrane region" description="Helical" evidence="1">
    <location>
        <begin position="13"/>
        <end position="31"/>
    </location>
</feature>
<keyword evidence="1" id="KW-0472">Membrane</keyword>
<keyword evidence="1" id="KW-0812">Transmembrane</keyword>
<dbReference type="CDD" id="cd01324">
    <property type="entry name" value="cbb3_Oxidase_CcoQ"/>
    <property type="match status" value="1"/>
</dbReference>
<evidence type="ECO:0000256" key="1">
    <source>
        <dbReference type="SAM" id="Phobius"/>
    </source>
</evidence>
<evidence type="ECO:0000313" key="3">
    <source>
        <dbReference type="Proteomes" id="UP000824280"/>
    </source>
</evidence>
<sequence length="54" mass="6206">MSFYESLRHLADSYALIVTFALFLLLCLWPFRPGAKERNRDAATSIFEGHEDGE</sequence>
<organism evidence="2 3">
    <name type="scientific">Qipengyuania psychrotolerans</name>
    <dbReference type="NCBI Taxonomy" id="2867238"/>
    <lineage>
        <taxon>Bacteria</taxon>
        <taxon>Pseudomonadati</taxon>
        <taxon>Pseudomonadota</taxon>
        <taxon>Alphaproteobacteria</taxon>
        <taxon>Sphingomonadales</taxon>
        <taxon>Erythrobacteraceae</taxon>
        <taxon>Qipengyuania</taxon>
    </lineage>
</organism>
<dbReference type="Pfam" id="PF05545">
    <property type="entry name" value="FixQ"/>
    <property type="match status" value="1"/>
</dbReference>
<dbReference type="InterPro" id="IPR008621">
    <property type="entry name" value="Cbb3-typ_cyt_oxidase_comp"/>
</dbReference>
<keyword evidence="1" id="KW-1133">Transmembrane helix</keyword>
<name>A0ABX8ZJR9_9SPHN</name>
<proteinExistence type="predicted"/>
<reference evidence="2 3" key="1">
    <citation type="submission" date="2021-08" db="EMBL/GenBank/DDBJ databases">
        <title>Comparative Genomics Analysis of the Genus Qipengyuania Reveals Extensive Genetic Diversity and Metabolic Versatility, Including the Description of Fifteen Novel Species.</title>
        <authorList>
            <person name="Liu Y."/>
        </authorList>
    </citation>
    <scope>NUCLEOTIDE SEQUENCE [LARGE SCALE GENOMIC DNA]</scope>
    <source>
        <strain evidence="2 3">1XM2-8</strain>
    </source>
</reference>
<gene>
    <name evidence="2" type="ORF">K3166_01620</name>
</gene>
<dbReference type="RefSeq" id="WP_221422976.1">
    <property type="nucleotide sequence ID" value="NZ_CP081297.1"/>
</dbReference>
<keyword evidence="3" id="KW-1185">Reference proteome</keyword>
<dbReference type="Proteomes" id="UP000824280">
    <property type="component" value="Chromosome"/>
</dbReference>
<dbReference type="EMBL" id="CP081297">
    <property type="protein sequence ID" value="QZD87438.1"/>
    <property type="molecule type" value="Genomic_DNA"/>
</dbReference>
<accession>A0ABX8ZJR9</accession>